<name>A0A5C5UR28_9CORY</name>
<comment type="caution">
    <text evidence="1">The sequence shown here is derived from an EMBL/GenBank/DDBJ whole genome shotgun (WGS) entry which is preliminary data.</text>
</comment>
<keyword evidence="2" id="KW-1185">Reference proteome</keyword>
<organism evidence="1 2">
    <name type="scientific">Corynebacterium canis</name>
    <dbReference type="NCBI Taxonomy" id="679663"/>
    <lineage>
        <taxon>Bacteria</taxon>
        <taxon>Bacillati</taxon>
        <taxon>Actinomycetota</taxon>
        <taxon>Actinomycetes</taxon>
        <taxon>Mycobacteriales</taxon>
        <taxon>Corynebacteriaceae</taxon>
        <taxon>Corynebacterium</taxon>
    </lineage>
</organism>
<reference evidence="1 2" key="1">
    <citation type="submission" date="2019-08" db="EMBL/GenBank/DDBJ databases">
        <authorList>
            <person name="Lei W."/>
        </authorList>
    </citation>
    <scope>NUCLEOTIDE SEQUENCE [LARGE SCALE GENOMIC DNA]</scope>
    <source>
        <strain evidence="1 2">CCUG 58627</strain>
    </source>
</reference>
<dbReference type="RefSeq" id="WP_146323526.1">
    <property type="nucleotide sequence ID" value="NZ_BAABLR010000027.1"/>
</dbReference>
<sequence>MGLEAFIPCTCIADGKVSDFPCDPALIGFNHGLAEPRRPAGSAIPEDTWEELSWVIRQWLETCCSHPNQIYERVRIGTRFSVTLFEEYLQHTTPRDFPTLLSIMPQSGCEYISPHAARLALTELETFNAIETDILGWALINELDGSEFCHSSHGRIVAHKNRIEIGYGPAGITVQKLGRTILRANRVQQRMSYGVATLVGDDGSRFSGIGIGTKPANWVVRQRPYTGADFLCVPPLTQILSTSVATNMPVHLCA</sequence>
<dbReference type="EMBL" id="VOHM01000003">
    <property type="protein sequence ID" value="TWT28764.1"/>
    <property type="molecule type" value="Genomic_DNA"/>
</dbReference>
<dbReference type="OrthoDB" id="3682124at2"/>
<dbReference type="AlphaFoldDB" id="A0A5C5UR28"/>
<proteinExistence type="predicted"/>
<accession>A0A5C5UR28</accession>
<evidence type="ECO:0000313" key="1">
    <source>
        <dbReference type="EMBL" id="TWT28764.1"/>
    </source>
</evidence>
<gene>
    <name evidence="1" type="ORF">FRX94_02430</name>
</gene>
<dbReference type="Proteomes" id="UP000320791">
    <property type="component" value="Unassembled WGS sequence"/>
</dbReference>
<evidence type="ECO:0000313" key="2">
    <source>
        <dbReference type="Proteomes" id="UP000320791"/>
    </source>
</evidence>
<protein>
    <submittedName>
        <fullName evidence="1">Uncharacterized protein</fullName>
    </submittedName>
</protein>